<evidence type="ECO:0000256" key="1">
    <source>
        <dbReference type="ARBA" id="ARBA00004496"/>
    </source>
</evidence>
<sequence>MSVQAFRLVCAVDRELLPQVDKAVARIECLECCGHNLYLGTSDGFIHHLLLEERSGAMPGHSTFSASRQLQRQLGTKKPVNELRAASALNRLLVLCDGVISLVHMLNLEPVPSGARIKGAVTFTLNENPLSGDPFCVEVCIVSVKRRTIQLFHVYEDRVQILKEVSTPEQPFAVAIDGYFLCLALTTQYIILNYNTGASQDLFPYSSEEKRPIVKRIGRQEFLLAGPGGLGMFATVAGISQRAPVRWSENVIGATVCFPYVVALDAEFITVHSMLDQQKKQTLPFKDGHILQDFEGRVIVATGNGVYILTPLPLEKQIQDLLSNHRVEEALVLAKGARRNIPKEKFQVMYRRILQQAGFIHFAQLRFPEAKELFRSGRLDVRELISLYPFLLPTSATFTRVHPPLHEYADLNHLTQGDQEKMNQCKRFLMSYLNEIRRTEVANGCKEDIDTALLKLYAEASHENLLDLLGSENSCIMADSATWLEKYKKYFALGLLYHYHGQDAAALQKEKYHTHLAVLYLEEVLRLKAVVKGNCMELAEVQKKFQHLLQQSDFYRVHLLLDKIKDSDLLLEQAILYGKSEDHEKALNILVWQLKDFSTAEHYCLWNSENKDPIYKQRLFHQLLSVYLHSDRPDESLLTAAVDLLNHHAAEFNAAQVLRQVPDTWSAQLLSQFLVGAMRESVHRKRMSQLTLGLAKAENIIYQYEKLKATESSIVLSDKNLCQVCRDPFLEPAFVRYPNGSLVHTHCAASRHTNPSSTHHLSSPSRRT</sequence>
<evidence type="ECO:0000313" key="8">
    <source>
        <dbReference type="Proteomes" id="UP000515159"/>
    </source>
</evidence>
<dbReference type="InterPro" id="IPR019453">
    <property type="entry name" value="VPS39/TGFA1_Znf"/>
</dbReference>
<accession>A0A6P8R1H3</accession>
<dbReference type="Pfam" id="PF00780">
    <property type="entry name" value="CNH"/>
    <property type="match status" value="1"/>
</dbReference>
<evidence type="ECO:0000256" key="4">
    <source>
        <dbReference type="ARBA" id="ARBA00022927"/>
    </source>
</evidence>
<feature type="compositionally biased region" description="Polar residues" evidence="6">
    <location>
        <begin position="751"/>
        <end position="768"/>
    </location>
</feature>
<keyword evidence="2" id="KW-0813">Transport</keyword>
<dbReference type="GO" id="GO:0016020">
    <property type="term" value="C:membrane"/>
    <property type="evidence" value="ECO:0007669"/>
    <property type="project" value="TreeGrafter"/>
</dbReference>
<feature type="domain" description="CNH" evidence="7">
    <location>
        <begin position="24"/>
        <end position="298"/>
    </location>
</feature>
<evidence type="ECO:0000256" key="6">
    <source>
        <dbReference type="SAM" id="MobiDB-lite"/>
    </source>
</evidence>
<dbReference type="AlphaFoldDB" id="A0A6P8R1H3"/>
<dbReference type="GO" id="GO:0006886">
    <property type="term" value="P:intracellular protein transport"/>
    <property type="evidence" value="ECO:0007669"/>
    <property type="project" value="UniProtKB-UniRule"/>
</dbReference>
<evidence type="ECO:0000256" key="5">
    <source>
        <dbReference type="PROSITE-ProRule" id="PRU01006"/>
    </source>
</evidence>
<reference evidence="9" key="1">
    <citation type="submission" date="2025-08" db="UniProtKB">
        <authorList>
            <consortium name="RefSeq"/>
        </authorList>
    </citation>
    <scope>IDENTIFICATION</scope>
</reference>
<dbReference type="Pfam" id="PF10366">
    <property type="entry name" value="Vps39_1"/>
    <property type="match status" value="1"/>
</dbReference>
<dbReference type="PROSITE" id="PS50236">
    <property type="entry name" value="CHCR"/>
    <property type="match status" value="1"/>
</dbReference>
<protein>
    <submittedName>
        <fullName evidence="9">Transforming growth factor-beta receptor-associated protein 1 isoform X2</fullName>
    </submittedName>
</protein>
<feature type="region of interest" description="Disordered" evidence="6">
    <location>
        <begin position="748"/>
        <end position="768"/>
    </location>
</feature>
<dbReference type="InterPro" id="IPR001180">
    <property type="entry name" value="CNH_dom"/>
</dbReference>
<dbReference type="PANTHER" id="PTHR12894:SF27">
    <property type="entry name" value="TRANSFORMING GROWTH FACTOR-BETA RECEPTOR-ASSOCIATED PROTEIN 1"/>
    <property type="match status" value="1"/>
</dbReference>
<comment type="subcellular location">
    <subcellularLocation>
        <location evidence="1">Cytoplasm</location>
    </subcellularLocation>
</comment>
<dbReference type="PANTHER" id="PTHR12894">
    <property type="entry name" value="CNH DOMAIN CONTAINING"/>
    <property type="match status" value="1"/>
</dbReference>
<keyword evidence="4" id="KW-0653">Protein transport</keyword>
<keyword evidence="9" id="KW-0675">Receptor</keyword>
<gene>
    <name evidence="9" type="primary">TGFBRAP1</name>
</gene>
<evidence type="ECO:0000259" key="7">
    <source>
        <dbReference type="PROSITE" id="PS50219"/>
    </source>
</evidence>
<dbReference type="InterPro" id="IPR019452">
    <property type="entry name" value="VPS39/TGF_beta_rcpt-assoc_1"/>
</dbReference>
<dbReference type="GO" id="GO:0006914">
    <property type="term" value="P:autophagy"/>
    <property type="evidence" value="ECO:0007669"/>
    <property type="project" value="TreeGrafter"/>
</dbReference>
<proteinExistence type="predicted"/>
<dbReference type="CTD" id="9392"/>
<keyword evidence="8" id="KW-1185">Reference proteome</keyword>
<name>A0A6P8R1H3_GEOSA</name>
<evidence type="ECO:0000256" key="3">
    <source>
        <dbReference type="ARBA" id="ARBA00022490"/>
    </source>
</evidence>
<evidence type="ECO:0000256" key="2">
    <source>
        <dbReference type="ARBA" id="ARBA00022448"/>
    </source>
</evidence>
<dbReference type="GO" id="GO:0034058">
    <property type="term" value="P:endosomal vesicle fusion"/>
    <property type="evidence" value="ECO:0007669"/>
    <property type="project" value="TreeGrafter"/>
</dbReference>
<organism evidence="8 9">
    <name type="scientific">Geotrypetes seraphini</name>
    <name type="common">Gaboon caecilian</name>
    <name type="synonym">Caecilia seraphini</name>
    <dbReference type="NCBI Taxonomy" id="260995"/>
    <lineage>
        <taxon>Eukaryota</taxon>
        <taxon>Metazoa</taxon>
        <taxon>Chordata</taxon>
        <taxon>Craniata</taxon>
        <taxon>Vertebrata</taxon>
        <taxon>Euteleostomi</taxon>
        <taxon>Amphibia</taxon>
        <taxon>Gymnophiona</taxon>
        <taxon>Geotrypetes</taxon>
    </lineage>
</organism>
<dbReference type="GeneID" id="117362076"/>
<dbReference type="GO" id="GO:0005737">
    <property type="term" value="C:cytoplasm"/>
    <property type="evidence" value="ECO:0007669"/>
    <property type="project" value="UniProtKB-SubCell"/>
</dbReference>
<feature type="repeat" description="CHCR" evidence="5">
    <location>
        <begin position="453"/>
        <end position="632"/>
    </location>
</feature>
<dbReference type="InterPro" id="IPR032914">
    <property type="entry name" value="Vam6/VPS39/TRAP1"/>
</dbReference>
<keyword evidence="3" id="KW-0963">Cytoplasm</keyword>
<dbReference type="PROSITE" id="PS50219">
    <property type="entry name" value="CNH"/>
    <property type="match status" value="1"/>
</dbReference>
<dbReference type="Pfam" id="PF10367">
    <property type="entry name" value="zf-Vps39_C"/>
    <property type="match status" value="1"/>
</dbReference>
<dbReference type="Proteomes" id="UP000515159">
    <property type="component" value="Chromosome 6"/>
</dbReference>
<evidence type="ECO:0000313" key="9">
    <source>
        <dbReference type="RefSeq" id="XP_033803744.1"/>
    </source>
</evidence>
<dbReference type="RefSeq" id="XP_033803744.1">
    <property type="nucleotide sequence ID" value="XM_033947853.1"/>
</dbReference>
<dbReference type="InterPro" id="IPR000547">
    <property type="entry name" value="Clathrin_H-chain/VPS_repeat"/>
</dbReference>